<dbReference type="Gene3D" id="3.40.1350.10">
    <property type="match status" value="1"/>
</dbReference>
<dbReference type="PANTHER" id="PTHR30015:SF7">
    <property type="entry name" value="TYPE IV METHYL-DIRECTED RESTRICTION ENZYME ECOKMRR"/>
    <property type="match status" value="1"/>
</dbReference>
<reference evidence="3" key="1">
    <citation type="journal article" date="2019" name="Int. J. Syst. Evol. Microbiol.">
        <title>The Global Catalogue of Microorganisms (GCM) 10K type strain sequencing project: providing services to taxonomists for standard genome sequencing and annotation.</title>
        <authorList>
            <consortium name="The Broad Institute Genomics Platform"/>
            <consortium name="The Broad Institute Genome Sequencing Center for Infectious Disease"/>
            <person name="Wu L."/>
            <person name="Ma J."/>
        </authorList>
    </citation>
    <scope>NUCLEOTIDE SEQUENCE [LARGE SCALE GENOMIC DNA]</scope>
    <source>
        <strain evidence="3">CCUG 43117</strain>
    </source>
</reference>
<dbReference type="EC" id="3.1.21.-" evidence="2"/>
<gene>
    <name evidence="2" type="ORF">ACFPN9_21915</name>
</gene>
<comment type="caution">
    <text evidence="2">The sequence shown here is derived from an EMBL/GenBank/DDBJ whole genome shotgun (WGS) entry which is preliminary data.</text>
</comment>
<organism evidence="2 3">
    <name type="scientific">Bosea massiliensis</name>
    <dbReference type="NCBI Taxonomy" id="151419"/>
    <lineage>
        <taxon>Bacteria</taxon>
        <taxon>Pseudomonadati</taxon>
        <taxon>Pseudomonadota</taxon>
        <taxon>Alphaproteobacteria</taxon>
        <taxon>Hyphomicrobiales</taxon>
        <taxon>Boseaceae</taxon>
        <taxon>Bosea</taxon>
    </lineage>
</organism>
<evidence type="ECO:0000313" key="2">
    <source>
        <dbReference type="EMBL" id="MFC5507903.1"/>
    </source>
</evidence>
<dbReference type="GO" id="GO:0016787">
    <property type="term" value="F:hydrolase activity"/>
    <property type="evidence" value="ECO:0007669"/>
    <property type="project" value="UniProtKB-KW"/>
</dbReference>
<dbReference type="InterPro" id="IPR052906">
    <property type="entry name" value="Type_IV_Methyl-Rstrct_Enzyme"/>
</dbReference>
<keyword evidence="2" id="KW-0255">Endonuclease</keyword>
<accession>A0ABW0P6C6</accession>
<keyword evidence="2" id="KW-0540">Nuclease</keyword>
<sequence>MPPAWSKYQNDTAEVFESMGFSVYVEANVQGARARHKIDVSARSTIAGVSIHWIVECKHWRSAVRKEQVMTLSQIAQDVGADRAFLLSESGFQSGAIEASRQTNVTLTSLSDLSASASNDINLHRLRGLLGIKRGLEDGLRNHLYDAQGRSVSVMVVDMDELTALLNACFDMGLAIDKAIAGHFPIVLSAMLDRESDARFFESRQLIAHLESRVERIERRADAVDAGVRMRREQILSGANQLVAEVGELIRCVDAVMSLADDTERRDEALRAGLASMRRIGKFSEILRHRLRNDLQHQHQILMRLLFDGVYVALAAPHIHMAGWTAMAARTTDQASAFADAVNAERRAATT</sequence>
<feature type="domain" description="Restriction endonuclease type IV Mrr" evidence="1">
    <location>
        <begin position="12"/>
        <end position="113"/>
    </location>
</feature>
<proteinExistence type="predicted"/>
<dbReference type="Pfam" id="PF04471">
    <property type="entry name" value="Mrr_cat"/>
    <property type="match status" value="1"/>
</dbReference>
<evidence type="ECO:0000313" key="3">
    <source>
        <dbReference type="Proteomes" id="UP001596060"/>
    </source>
</evidence>
<dbReference type="PANTHER" id="PTHR30015">
    <property type="entry name" value="MRR RESTRICTION SYSTEM PROTEIN"/>
    <property type="match status" value="1"/>
</dbReference>
<name>A0ABW0P6C6_9HYPH</name>
<evidence type="ECO:0000259" key="1">
    <source>
        <dbReference type="Pfam" id="PF04471"/>
    </source>
</evidence>
<dbReference type="EMBL" id="JBHSLU010000073">
    <property type="protein sequence ID" value="MFC5507903.1"/>
    <property type="molecule type" value="Genomic_DNA"/>
</dbReference>
<dbReference type="InterPro" id="IPR007560">
    <property type="entry name" value="Restrct_endonuc_IV_Mrr"/>
</dbReference>
<dbReference type="GO" id="GO:0004519">
    <property type="term" value="F:endonuclease activity"/>
    <property type="evidence" value="ECO:0007669"/>
    <property type="project" value="UniProtKB-KW"/>
</dbReference>
<dbReference type="Proteomes" id="UP001596060">
    <property type="component" value="Unassembled WGS sequence"/>
</dbReference>
<dbReference type="InterPro" id="IPR011856">
    <property type="entry name" value="tRNA_endonuc-like_dom_sf"/>
</dbReference>
<dbReference type="InterPro" id="IPR011335">
    <property type="entry name" value="Restrct_endonuc-II-like"/>
</dbReference>
<keyword evidence="3" id="KW-1185">Reference proteome</keyword>
<keyword evidence="2" id="KW-0378">Hydrolase</keyword>
<protein>
    <submittedName>
        <fullName evidence="2">Restriction endonuclease</fullName>
        <ecNumber evidence="2">3.1.21.-</ecNumber>
    </submittedName>
</protein>
<dbReference type="RefSeq" id="WP_377817587.1">
    <property type="nucleotide sequence ID" value="NZ_JBHSLU010000073.1"/>
</dbReference>
<dbReference type="SUPFAM" id="SSF52980">
    <property type="entry name" value="Restriction endonuclease-like"/>
    <property type="match status" value="1"/>
</dbReference>